<dbReference type="STRING" id="1284197.S8BVC2"/>
<feature type="region of interest" description="Disordered" evidence="8">
    <location>
        <begin position="46"/>
        <end position="83"/>
    </location>
</feature>
<dbReference type="AlphaFoldDB" id="S8BVC2"/>
<dbReference type="GO" id="GO:0004842">
    <property type="term" value="F:ubiquitin-protein transferase activity"/>
    <property type="evidence" value="ECO:0007669"/>
    <property type="project" value="InterPro"/>
</dbReference>
<proteinExistence type="predicted"/>
<evidence type="ECO:0000313" key="11">
    <source>
        <dbReference type="EMBL" id="EPS39277.1"/>
    </source>
</evidence>
<dbReference type="InterPro" id="IPR044066">
    <property type="entry name" value="TRIAD_supradom"/>
</dbReference>
<dbReference type="OMA" id="KDCPNDE"/>
<dbReference type="EMBL" id="AQGS01000479">
    <property type="protein sequence ID" value="EPS39277.1"/>
    <property type="molecule type" value="Genomic_DNA"/>
</dbReference>
<accession>S8BVC2</accession>
<evidence type="ECO:0000313" key="12">
    <source>
        <dbReference type="Proteomes" id="UP000015100"/>
    </source>
</evidence>
<evidence type="ECO:0000256" key="4">
    <source>
        <dbReference type="ARBA" id="ARBA00022771"/>
    </source>
</evidence>
<dbReference type="GO" id="GO:0016567">
    <property type="term" value="P:protein ubiquitination"/>
    <property type="evidence" value="ECO:0007669"/>
    <property type="project" value="InterPro"/>
</dbReference>
<dbReference type="PROSITE" id="PS50089">
    <property type="entry name" value="ZF_RING_2"/>
    <property type="match status" value="1"/>
</dbReference>
<dbReference type="OrthoDB" id="9977870at2759"/>
<dbReference type="CDD" id="cd22584">
    <property type="entry name" value="Rcat_RBR_unk"/>
    <property type="match status" value="1"/>
</dbReference>
<keyword evidence="12" id="KW-1185">Reference proteome</keyword>
<keyword evidence="4 7" id="KW-0863">Zinc-finger</keyword>
<dbReference type="SUPFAM" id="SSF57850">
    <property type="entry name" value="RING/U-box"/>
    <property type="match status" value="2"/>
</dbReference>
<dbReference type="PROSITE" id="PS00518">
    <property type="entry name" value="ZF_RING_1"/>
    <property type="match status" value="1"/>
</dbReference>
<evidence type="ECO:0000256" key="3">
    <source>
        <dbReference type="ARBA" id="ARBA00022737"/>
    </source>
</evidence>
<feature type="domain" description="RING-type" evidence="9">
    <location>
        <begin position="230"/>
        <end position="274"/>
    </location>
</feature>
<dbReference type="PANTHER" id="PTHR11685">
    <property type="entry name" value="RBR FAMILY RING FINGER AND IBR DOMAIN-CONTAINING"/>
    <property type="match status" value="1"/>
</dbReference>
<feature type="compositionally biased region" description="Basic and acidic residues" evidence="8">
    <location>
        <begin position="46"/>
        <end position="58"/>
    </location>
</feature>
<feature type="domain" description="RING-type" evidence="10">
    <location>
        <begin position="226"/>
        <end position="417"/>
    </location>
</feature>
<evidence type="ECO:0000256" key="7">
    <source>
        <dbReference type="PROSITE-ProRule" id="PRU00175"/>
    </source>
</evidence>
<reference evidence="12" key="2">
    <citation type="submission" date="2013-04" db="EMBL/GenBank/DDBJ databases">
        <title>Genomic mechanisms accounting for the adaptation to parasitism in nematode-trapping fungi.</title>
        <authorList>
            <person name="Ahren D.G."/>
        </authorList>
    </citation>
    <scope>NUCLEOTIDE SEQUENCE [LARGE SCALE GENOMIC DNA]</scope>
    <source>
        <strain evidence="12">CBS 200.50</strain>
    </source>
</reference>
<keyword evidence="5" id="KW-0833">Ubl conjugation pathway</keyword>
<dbReference type="InterPro" id="IPR017907">
    <property type="entry name" value="Znf_RING_CS"/>
</dbReference>
<dbReference type="CDD" id="cd08368">
    <property type="entry name" value="LIM"/>
    <property type="match status" value="1"/>
</dbReference>
<feature type="compositionally biased region" description="Basic residues" evidence="8">
    <location>
        <begin position="534"/>
        <end position="545"/>
    </location>
</feature>
<evidence type="ECO:0000256" key="6">
    <source>
        <dbReference type="ARBA" id="ARBA00022833"/>
    </source>
</evidence>
<evidence type="ECO:0000259" key="9">
    <source>
        <dbReference type="PROSITE" id="PS50089"/>
    </source>
</evidence>
<keyword evidence="6" id="KW-0862">Zinc</keyword>
<keyword evidence="1" id="KW-0808">Transferase</keyword>
<dbReference type="eggNOG" id="KOG1812">
    <property type="taxonomic scope" value="Eukaryota"/>
</dbReference>
<evidence type="ECO:0000256" key="1">
    <source>
        <dbReference type="ARBA" id="ARBA00022679"/>
    </source>
</evidence>
<dbReference type="GO" id="GO:0008270">
    <property type="term" value="F:zinc ion binding"/>
    <property type="evidence" value="ECO:0007669"/>
    <property type="project" value="UniProtKB-KW"/>
</dbReference>
<evidence type="ECO:0000256" key="8">
    <source>
        <dbReference type="SAM" id="MobiDB-lite"/>
    </source>
</evidence>
<protein>
    <recommendedName>
        <fullName evidence="13">RING-type domain-containing protein</fullName>
    </recommendedName>
</protein>
<keyword evidence="2" id="KW-0479">Metal-binding</keyword>
<dbReference type="PROSITE" id="PS51873">
    <property type="entry name" value="TRIAD"/>
    <property type="match status" value="1"/>
</dbReference>
<dbReference type="InterPro" id="IPR031127">
    <property type="entry name" value="E3_UB_ligase_RBR"/>
</dbReference>
<dbReference type="HOGENOM" id="CLU_484806_0_0_1"/>
<gene>
    <name evidence="11" type="ORF">H072_6897</name>
</gene>
<reference evidence="11 12" key="1">
    <citation type="journal article" date="2013" name="PLoS Genet.">
        <title>Genomic mechanisms accounting for the adaptation to parasitism in nematode-trapping fungi.</title>
        <authorList>
            <person name="Meerupati T."/>
            <person name="Andersson K.M."/>
            <person name="Friman E."/>
            <person name="Kumar D."/>
            <person name="Tunlid A."/>
            <person name="Ahren D."/>
        </authorList>
    </citation>
    <scope>NUCLEOTIDE SEQUENCE [LARGE SCALE GENOMIC DNA]</scope>
    <source>
        <strain evidence="11 12">CBS 200.50</strain>
    </source>
</reference>
<comment type="caution">
    <text evidence="11">The sequence shown here is derived from an EMBL/GenBank/DDBJ whole genome shotgun (WGS) entry which is preliminary data.</text>
</comment>
<dbReference type="Proteomes" id="UP000015100">
    <property type="component" value="Unassembled WGS sequence"/>
</dbReference>
<evidence type="ECO:0008006" key="13">
    <source>
        <dbReference type="Google" id="ProtNLM"/>
    </source>
</evidence>
<keyword evidence="3" id="KW-0677">Repeat</keyword>
<name>S8BVC2_DACHA</name>
<evidence type="ECO:0000256" key="2">
    <source>
        <dbReference type="ARBA" id="ARBA00022723"/>
    </source>
</evidence>
<evidence type="ECO:0000256" key="5">
    <source>
        <dbReference type="ARBA" id="ARBA00022786"/>
    </source>
</evidence>
<feature type="region of interest" description="Disordered" evidence="8">
    <location>
        <begin position="530"/>
        <end position="551"/>
    </location>
</feature>
<organism evidence="11 12">
    <name type="scientific">Dactylellina haptotyla (strain CBS 200.50)</name>
    <name type="common">Nematode-trapping fungus</name>
    <name type="synonym">Monacrosporium haptotylum</name>
    <dbReference type="NCBI Taxonomy" id="1284197"/>
    <lineage>
        <taxon>Eukaryota</taxon>
        <taxon>Fungi</taxon>
        <taxon>Dikarya</taxon>
        <taxon>Ascomycota</taxon>
        <taxon>Pezizomycotina</taxon>
        <taxon>Orbiliomycetes</taxon>
        <taxon>Orbiliales</taxon>
        <taxon>Orbiliaceae</taxon>
        <taxon>Dactylellina</taxon>
    </lineage>
</organism>
<evidence type="ECO:0000259" key="10">
    <source>
        <dbReference type="PROSITE" id="PS51873"/>
    </source>
</evidence>
<dbReference type="Gene3D" id="1.20.120.1750">
    <property type="match status" value="1"/>
</dbReference>
<sequence length="567" mass="63390">MTADSPLAAAIAAQMLEISSSNSHNVGDADYHLALRLLEEELEGLQKRENEEAEDARVPRTVPDTSHFARPAEGSSNVDADVKAQIDADREFAEKLSKGAKQVKKALESANGKNKSTKAGKSPVGTAKRAQLPRGVLFGTPPPAPKPSKTSSPPQKDAAAKPTQKKHKKPQPTAATPPSPKPEEELSQLQDLLQILATTLGWTQDWQDDFASTSAHASSKRYREELPVVCSICGDMQQSYCVFTLKCSHRYCVECLRSHIMHALSQPGNELPRCCEPLPLKYAAEVLMSSELDSLMDRRDAHESSKQVSCADCKKDILQESIRDGSAYCVDCVKFTCAHCKMPLHDGICEEDKDTEMLLDTARREGWSKCDRCNHLVELTVGCFHMTCRCGYHFCYLCGKEWKTCDCPSSSEHSVFGRLKEATGKGAQLLRQRWKNPKNYVRDKQQLDEFKQQVIDKHKEKMDLRQSLHEMREEKQWERQVAEQIILLRSEVSDLQGLVDHAEADRRRKSQKGVQEGVVLGEKIVAKNLNTAGKKGKKPSKKGKERARDVSAENDVIMAKIMDYVKT</sequence>
<feature type="region of interest" description="Disordered" evidence="8">
    <location>
        <begin position="104"/>
        <end position="186"/>
    </location>
</feature>
<dbReference type="InterPro" id="IPR001841">
    <property type="entry name" value="Znf_RING"/>
</dbReference>